<dbReference type="GO" id="GO:0016410">
    <property type="term" value="F:N-acyltransferase activity"/>
    <property type="evidence" value="ECO:0007669"/>
    <property type="project" value="TreeGrafter"/>
</dbReference>
<name>A0A1E4TEM9_9ASCO</name>
<sequence length="370" mass="42500">MDLFSIMASPEAADELSIKDLTGYEIVAQLVAPGEWKLPLLDISIRVPADFTEGIAIEDLVADSDRLIRIWRAVGFMLSMGSTILPYEALSAPANGLPFNDALIPVKFTAADNVDLTLAAILGAGIFVQDGHRYFFSRSAYLQSMPRMFSNYRPNYRQWSSIVYVDSGEFHHPLRLPNPAQGSCVYKRYIPNLKKIFSLRMAKQEDFAMWASWMNNPRVSKFWGMANDEDKQAQYFAQILSDKHVYPLIGQFDGESFLYTEVYWAAEDNLSRHVPINPFDRGFHLLVGEEKFRGPHMVAAWLQSIQHFIFLDDVRTDKAMLEPRYDNAKLIGYLTGAGFHKDREFNFPHKRSAWMCITREEFYNNWKVGF</sequence>
<dbReference type="Pfam" id="PF13523">
    <property type="entry name" value="Acetyltransf_8"/>
    <property type="match status" value="1"/>
</dbReference>
<comment type="similarity">
    <text evidence="1">Belongs to the lysine N-acyltransferase MbtK family.</text>
</comment>
<evidence type="ECO:0000313" key="4">
    <source>
        <dbReference type="Proteomes" id="UP000095023"/>
    </source>
</evidence>
<dbReference type="OrthoDB" id="448427at2759"/>
<dbReference type="InterPro" id="IPR019432">
    <property type="entry name" value="Acyltransferase_MbtK/IucB-like"/>
</dbReference>
<keyword evidence="4" id="KW-1185">Reference proteome</keyword>
<protein>
    <recommendedName>
        <fullName evidence="2">Acyltransferase MbtK/IucB-like conserved domain-containing protein</fullName>
    </recommendedName>
</protein>
<dbReference type="GO" id="GO:0019290">
    <property type="term" value="P:siderophore biosynthetic process"/>
    <property type="evidence" value="ECO:0007669"/>
    <property type="project" value="InterPro"/>
</dbReference>
<evidence type="ECO:0000256" key="1">
    <source>
        <dbReference type="ARBA" id="ARBA00009893"/>
    </source>
</evidence>
<dbReference type="SUPFAM" id="SSF55729">
    <property type="entry name" value="Acyl-CoA N-acyltransferases (Nat)"/>
    <property type="match status" value="1"/>
</dbReference>
<dbReference type="SMART" id="SM01006">
    <property type="entry name" value="AlcB"/>
    <property type="match status" value="1"/>
</dbReference>
<dbReference type="PANTHER" id="PTHR31438:SF1">
    <property type="entry name" value="LYSINE N-ACYLTRANSFERASE C17G9.06C-RELATED"/>
    <property type="match status" value="1"/>
</dbReference>
<reference evidence="4" key="1">
    <citation type="submission" date="2016-02" db="EMBL/GenBank/DDBJ databases">
        <title>Comparative genomics of biotechnologically important yeasts.</title>
        <authorList>
            <consortium name="DOE Joint Genome Institute"/>
            <person name="Riley R."/>
            <person name="Haridas S."/>
            <person name="Wolfe K.H."/>
            <person name="Lopes M.R."/>
            <person name="Hittinger C.T."/>
            <person name="Goker M."/>
            <person name="Salamov A."/>
            <person name="Wisecaver J."/>
            <person name="Long T.M."/>
            <person name="Aerts A.L."/>
            <person name="Barry K."/>
            <person name="Choi C."/>
            <person name="Clum A."/>
            <person name="Coughlan A.Y."/>
            <person name="Deshpande S."/>
            <person name="Douglass A.P."/>
            <person name="Hanson S.J."/>
            <person name="Klenk H.-P."/>
            <person name="Labutti K."/>
            <person name="Lapidus A."/>
            <person name="Lindquist E."/>
            <person name="Lipzen A."/>
            <person name="Meier-Kolthoff J.P."/>
            <person name="Ohm R.A."/>
            <person name="Otillar R.P."/>
            <person name="Pangilinan J."/>
            <person name="Peng Y."/>
            <person name="Rokas A."/>
            <person name="Rosa C.A."/>
            <person name="Scheuner C."/>
            <person name="Sibirny A.A."/>
            <person name="Slot J.C."/>
            <person name="Stielow J.B."/>
            <person name="Sun H."/>
            <person name="Kurtzman C.P."/>
            <person name="Blackwell M."/>
            <person name="Jeffries T.W."/>
            <person name="Grigoriev I.V."/>
        </authorList>
    </citation>
    <scope>NUCLEOTIDE SEQUENCE [LARGE SCALE GENOMIC DNA]</scope>
    <source>
        <strain evidence="4">NRRL Y-17796</strain>
    </source>
</reference>
<dbReference type="PANTHER" id="PTHR31438">
    <property type="entry name" value="LYSINE N-ACYLTRANSFERASE C17G9.06C-RELATED"/>
    <property type="match status" value="1"/>
</dbReference>
<evidence type="ECO:0000313" key="3">
    <source>
        <dbReference type="EMBL" id="ODV90206.1"/>
    </source>
</evidence>
<accession>A0A1E4TEM9</accession>
<feature type="domain" description="Acyltransferase MbtK/IucB-like conserved" evidence="2">
    <location>
        <begin position="200"/>
        <end position="246"/>
    </location>
</feature>
<gene>
    <name evidence="3" type="ORF">CANCADRAFT_43881</name>
</gene>
<organism evidence="3 4">
    <name type="scientific">Tortispora caseinolytica NRRL Y-17796</name>
    <dbReference type="NCBI Taxonomy" id="767744"/>
    <lineage>
        <taxon>Eukaryota</taxon>
        <taxon>Fungi</taxon>
        <taxon>Dikarya</taxon>
        <taxon>Ascomycota</taxon>
        <taxon>Saccharomycotina</taxon>
        <taxon>Trigonopsidomycetes</taxon>
        <taxon>Trigonopsidales</taxon>
        <taxon>Trigonopsidaceae</taxon>
        <taxon>Tortispora</taxon>
    </lineage>
</organism>
<evidence type="ECO:0000259" key="2">
    <source>
        <dbReference type="SMART" id="SM01006"/>
    </source>
</evidence>
<dbReference type="InterPro" id="IPR016181">
    <property type="entry name" value="Acyl_CoA_acyltransferase"/>
</dbReference>
<dbReference type="EMBL" id="KV453842">
    <property type="protein sequence ID" value="ODV90206.1"/>
    <property type="molecule type" value="Genomic_DNA"/>
</dbReference>
<dbReference type="AlphaFoldDB" id="A0A1E4TEM9"/>
<dbReference type="Gene3D" id="3.40.630.30">
    <property type="match status" value="1"/>
</dbReference>
<proteinExistence type="inferred from homology"/>
<dbReference type="Proteomes" id="UP000095023">
    <property type="component" value="Unassembled WGS sequence"/>
</dbReference>